<evidence type="ECO:0000259" key="1">
    <source>
        <dbReference type="Pfam" id="PF01636"/>
    </source>
</evidence>
<dbReference type="Pfam" id="PF01636">
    <property type="entry name" value="APH"/>
    <property type="match status" value="1"/>
</dbReference>
<evidence type="ECO:0000313" key="3">
    <source>
        <dbReference type="Proteomes" id="UP000317410"/>
    </source>
</evidence>
<accession>A0A4Y4BBQ8</accession>
<dbReference type="EMBL" id="BJNQ01000014">
    <property type="protein sequence ID" value="GEC76073.1"/>
    <property type="molecule type" value="Genomic_DNA"/>
</dbReference>
<proteinExistence type="predicted"/>
<reference evidence="2 3" key="1">
    <citation type="submission" date="2019-06" db="EMBL/GenBank/DDBJ databases">
        <title>Whole genome shotgun sequence of Microbacterium liquefaciens NBRC 15037.</title>
        <authorList>
            <person name="Hosoyama A."/>
            <person name="Uohara A."/>
            <person name="Ohji S."/>
            <person name="Ichikawa N."/>
        </authorList>
    </citation>
    <scope>NUCLEOTIDE SEQUENCE [LARGE SCALE GENOMIC DNA]</scope>
    <source>
        <strain evidence="2 3">NBRC 15037</strain>
    </source>
</reference>
<organism evidence="2 3">
    <name type="scientific">Microbacterium maritypicum</name>
    <name type="common">Microbacterium liquefaciens</name>
    <dbReference type="NCBI Taxonomy" id="33918"/>
    <lineage>
        <taxon>Bacteria</taxon>
        <taxon>Bacillati</taxon>
        <taxon>Actinomycetota</taxon>
        <taxon>Actinomycetes</taxon>
        <taxon>Micrococcales</taxon>
        <taxon>Microbacteriaceae</taxon>
        <taxon>Microbacterium</taxon>
    </lineage>
</organism>
<protein>
    <submittedName>
        <fullName evidence="2">Trifolitoxin immunity domain-containing protein</fullName>
    </submittedName>
</protein>
<gene>
    <name evidence="2" type="ORF">MLI01_22180</name>
</gene>
<evidence type="ECO:0000313" key="2">
    <source>
        <dbReference type="EMBL" id="GEC76073.1"/>
    </source>
</evidence>
<sequence>MSEEVLAGGNASGTVVRLGETVRKSWSEATPSVTRFVRALRAAGVDVPEPRGRDGQGRQVVEFVPGTPAIERVPLDADELRRVGSMIREIHDASAHYAPEADAVWRTAIPAPAAELVCHNDLAPWNLITGDRWVFIDWDAAAPSTRLWDLAYAAQAFALSGGERDPESAARDLADIVDGYRADDVMRRDLPQAMEERTAAMLALLEGAHATGDEPWASMYANGHGDHWAKALAFVREHRALWARSLGGV</sequence>
<feature type="domain" description="Aminoglycoside phosphotransferase" evidence="1">
    <location>
        <begin position="100"/>
        <end position="164"/>
    </location>
</feature>
<name>A0A4Y4BBQ8_MICMQ</name>
<dbReference type="InterPro" id="IPR011009">
    <property type="entry name" value="Kinase-like_dom_sf"/>
</dbReference>
<dbReference type="Gene3D" id="3.90.1200.10">
    <property type="match status" value="1"/>
</dbReference>
<comment type="caution">
    <text evidence="2">The sequence shown here is derived from an EMBL/GenBank/DDBJ whole genome shotgun (WGS) entry which is preliminary data.</text>
</comment>
<dbReference type="AlphaFoldDB" id="A0A4Y4BBQ8"/>
<dbReference type="Proteomes" id="UP000317410">
    <property type="component" value="Unassembled WGS sequence"/>
</dbReference>
<dbReference type="InterPro" id="IPR002575">
    <property type="entry name" value="Aminoglycoside_PTrfase"/>
</dbReference>
<dbReference type="RefSeq" id="WP_141386958.1">
    <property type="nucleotide sequence ID" value="NZ_BJNQ01000014.1"/>
</dbReference>
<dbReference type="SUPFAM" id="SSF56112">
    <property type="entry name" value="Protein kinase-like (PK-like)"/>
    <property type="match status" value="1"/>
</dbReference>